<evidence type="ECO:0008006" key="3">
    <source>
        <dbReference type="Google" id="ProtNLM"/>
    </source>
</evidence>
<evidence type="ECO:0000313" key="2">
    <source>
        <dbReference type="Proteomes" id="UP001189303"/>
    </source>
</evidence>
<proteinExistence type="predicted"/>
<protein>
    <recommendedName>
        <fullName evidence="3">Wadjet protein JetD C-terminal domain-containing protein</fullName>
    </recommendedName>
</protein>
<dbReference type="EMBL" id="CATWFT010000005">
    <property type="protein sequence ID" value="CAJ0723827.1"/>
    <property type="molecule type" value="Genomic_DNA"/>
</dbReference>
<keyword evidence="2" id="KW-1185">Reference proteome</keyword>
<name>A0ABN9I4E1_RALPI</name>
<evidence type="ECO:0000313" key="1">
    <source>
        <dbReference type="EMBL" id="CAJ0723827.1"/>
    </source>
</evidence>
<organism evidence="1 2">
    <name type="scientific">Ralstonia pickettii</name>
    <name type="common">Burkholderia pickettii</name>
    <dbReference type="NCBI Taxonomy" id="329"/>
    <lineage>
        <taxon>Bacteria</taxon>
        <taxon>Pseudomonadati</taxon>
        <taxon>Pseudomonadota</taxon>
        <taxon>Betaproteobacteria</taxon>
        <taxon>Burkholderiales</taxon>
        <taxon>Burkholderiaceae</taxon>
        <taxon>Ralstonia</taxon>
    </lineage>
</organism>
<gene>
    <name evidence="1" type="ORF">R38712_02146</name>
</gene>
<reference evidence="1 2" key="1">
    <citation type="submission" date="2023-07" db="EMBL/GenBank/DDBJ databases">
        <authorList>
            <person name="Peeters C."/>
        </authorList>
    </citation>
    <scope>NUCLEOTIDE SEQUENCE [LARGE SCALE GENOMIC DNA]</scope>
    <source>
        <strain evidence="1 2">R-38712</strain>
    </source>
</reference>
<accession>A0ABN9I4E1</accession>
<dbReference type="Proteomes" id="UP001189303">
    <property type="component" value="Unassembled WGS sequence"/>
</dbReference>
<comment type="caution">
    <text evidence="1">The sequence shown here is derived from an EMBL/GenBank/DDBJ whole genome shotgun (WGS) entry which is preliminary data.</text>
</comment>
<sequence length="291" mass="30717">MSAGGSCKGTILKPLDPVAKALATLLAGAWVPASGLSQASLRILTPLIDAGAIRQIRSGGGNVWTASNHRAVQAFANNRYPSGLVVAASPELGARTQALAQFRDTRAKGGLDFEFMHAQIYKDEALTVAGAPVGAAQQTSQLGCVSVVLGAAGVPTLAGCVAVVEGPQLFLRYDGPAAGVDAVVLYNGRASDRMLAWLESSGATRLLHCADYDPVGLDEYLRAKQRLGARLEPLAPANLDHSFDRFSKPELLHKNSGLMRRLLQSDDPYVRRVVGLMQHYVAGLEHGALLV</sequence>